<sequence length="760" mass="71120">SLDGGSGIDIADYSASGSGVTVNLDGSASAGGDAAGDTLTSIERVIGSAFADTLNGSVANETLEGGAGDDILNGGAGNDTLVGGADNDTLIGGAGADSLDGGSGIDIADYSASSAGVNVNMDGTISTGGDAAGDTLTSIEQVTGSAFADTLSGTGGVDTINGGGGDDVVIGGAGADNLDGGADVDTLDYSASGAGVTINLASNSAAGGDAAGDIISNFENVTGSTSADNLVGNGGSNVLTGGAGDDILNGGAGDDSLIGGADDDTLIGGAGADSLDGGSGIDIADYSASGSGVTVNLDGSASAGGDAAGDTLTSIERVIGSAFADTLNGSVANETLEGGAGDDILNGGAGNDTLVGGADNDTLIGGAGADSLDGGSGIDIADYSASSAGVNVNMDGTISTGGDAAGDTLTSIEQVTGSAFADTLSGTGGVDTINGGGGDDVVIGGAGADNLDGGADVDTLDYSASGAGVTINLASNSAAGGDAAGDIISNFENVTGSTSADNLVGNGGSNVLTGGAGDDILNGGAGNDTLVGGADDDTLIGGAGADSLDGGSGIDIADYSASGSGVTVNLDGSASAGGDAAGDTLTSIETVLGSSFNDTLNGTGAAETLNGGAGNDIITGGGGSDVLIGGAGNDSFLVGGPALNLGGFSLDGGDDTDTVTISGAGTIDNEVNLDAVLSDVEIIDFTGAGVNADLNLSAADIQGMTDGSNILEFDFDGGDSVSITDPVANWTETTIGSTTTYDIYTDATQTVQMAQLIVNS</sequence>
<dbReference type="InterPro" id="IPR001343">
    <property type="entry name" value="Hemolysn_Ca-bd"/>
</dbReference>
<name>A0A3B0TKY4_9ZZZZ</name>
<feature type="non-terminal residue" evidence="3">
    <location>
        <position position="1"/>
    </location>
</feature>
<keyword evidence="2" id="KW-0964">Secreted</keyword>
<comment type="subcellular location">
    <subcellularLocation>
        <location evidence="1">Secreted</location>
    </subcellularLocation>
</comment>
<dbReference type="PANTHER" id="PTHR38340">
    <property type="entry name" value="S-LAYER PROTEIN"/>
    <property type="match status" value="1"/>
</dbReference>
<dbReference type="Pfam" id="PF00353">
    <property type="entry name" value="HemolysinCabind"/>
    <property type="match status" value="9"/>
</dbReference>
<evidence type="ECO:0000256" key="1">
    <source>
        <dbReference type="ARBA" id="ARBA00004613"/>
    </source>
</evidence>
<dbReference type="PANTHER" id="PTHR38340:SF1">
    <property type="entry name" value="S-LAYER PROTEIN"/>
    <property type="match status" value="1"/>
</dbReference>
<dbReference type="AlphaFoldDB" id="A0A3B0TKY4"/>
<evidence type="ECO:0000313" key="3">
    <source>
        <dbReference type="EMBL" id="VAW13987.1"/>
    </source>
</evidence>
<dbReference type="EMBL" id="UOEQ01000029">
    <property type="protein sequence ID" value="VAW13987.1"/>
    <property type="molecule type" value="Genomic_DNA"/>
</dbReference>
<dbReference type="GO" id="GO:0005509">
    <property type="term" value="F:calcium ion binding"/>
    <property type="evidence" value="ECO:0007669"/>
    <property type="project" value="InterPro"/>
</dbReference>
<dbReference type="GO" id="GO:0005576">
    <property type="term" value="C:extracellular region"/>
    <property type="evidence" value="ECO:0007669"/>
    <property type="project" value="UniProtKB-SubCell"/>
</dbReference>
<dbReference type="InterPro" id="IPR050557">
    <property type="entry name" value="RTX_toxin/Mannuronan_C5-epim"/>
</dbReference>
<dbReference type="PROSITE" id="PS00330">
    <property type="entry name" value="HEMOLYSIN_CALCIUM"/>
    <property type="match status" value="5"/>
</dbReference>
<dbReference type="SUPFAM" id="SSF51120">
    <property type="entry name" value="beta-Roll"/>
    <property type="match status" value="5"/>
</dbReference>
<dbReference type="Gene3D" id="2.150.10.10">
    <property type="entry name" value="Serralysin-like metalloprotease, C-terminal"/>
    <property type="match status" value="7"/>
</dbReference>
<dbReference type="InterPro" id="IPR018511">
    <property type="entry name" value="Hemolysin-typ_Ca-bd_CS"/>
</dbReference>
<organism evidence="3">
    <name type="scientific">hydrothermal vent metagenome</name>
    <dbReference type="NCBI Taxonomy" id="652676"/>
    <lineage>
        <taxon>unclassified sequences</taxon>
        <taxon>metagenomes</taxon>
        <taxon>ecological metagenomes</taxon>
    </lineage>
</organism>
<protein>
    <recommendedName>
        <fullName evidence="4">Alkaline phosphatase</fullName>
    </recommendedName>
</protein>
<proteinExistence type="predicted"/>
<reference evidence="3" key="1">
    <citation type="submission" date="2018-06" db="EMBL/GenBank/DDBJ databases">
        <authorList>
            <person name="Zhirakovskaya E."/>
        </authorList>
    </citation>
    <scope>NUCLEOTIDE SEQUENCE</scope>
</reference>
<dbReference type="InterPro" id="IPR011049">
    <property type="entry name" value="Serralysin-like_metalloprot_C"/>
</dbReference>
<evidence type="ECO:0000256" key="2">
    <source>
        <dbReference type="ARBA" id="ARBA00022525"/>
    </source>
</evidence>
<gene>
    <name evidence="3" type="ORF">MNBD_ALPHA11-1153</name>
</gene>
<evidence type="ECO:0008006" key="4">
    <source>
        <dbReference type="Google" id="ProtNLM"/>
    </source>
</evidence>
<accession>A0A3B0TKY4</accession>
<dbReference type="PRINTS" id="PR00313">
    <property type="entry name" value="CABNDNGRPT"/>
</dbReference>